<keyword evidence="1" id="KW-0472">Membrane</keyword>
<evidence type="ECO:0000313" key="3">
    <source>
        <dbReference type="Proteomes" id="UP000552757"/>
    </source>
</evidence>
<reference evidence="2 3" key="1">
    <citation type="submission" date="2020-08" db="EMBL/GenBank/DDBJ databases">
        <title>Genomic Encyclopedia of Type Strains, Phase IV (KMG-IV): sequencing the most valuable type-strain genomes for metagenomic binning, comparative biology and taxonomic classification.</title>
        <authorList>
            <person name="Goeker M."/>
        </authorList>
    </citation>
    <scope>NUCLEOTIDE SEQUENCE [LARGE SCALE GENOMIC DNA]</scope>
    <source>
        <strain evidence="2 3">DSM 29348</strain>
    </source>
</reference>
<keyword evidence="1" id="KW-0812">Transmembrane</keyword>
<protein>
    <submittedName>
        <fullName evidence="2">Uncharacterized protein YjeT (DUF2065 family)</fullName>
    </submittedName>
</protein>
<sequence length="133" mass="14460">MEGLANAPAWTALLLGLAALSVGVGALRQPDTWQVMVREIVASPTLQFLSGMLEMMVGAAVYFLNPWLPDDILACVMKALGGLMMIEALVILGFCDIYSQFWVKCLTHMHRGWSIFTTLVGAVLVVAGMMSFH</sequence>
<evidence type="ECO:0000313" key="2">
    <source>
        <dbReference type="EMBL" id="MBB3982350.1"/>
    </source>
</evidence>
<feature type="transmembrane region" description="Helical" evidence="1">
    <location>
        <begin position="76"/>
        <end position="101"/>
    </location>
</feature>
<keyword evidence="1" id="KW-1133">Transmembrane helix</keyword>
<dbReference type="AlphaFoldDB" id="A0A7W6DKI9"/>
<proteinExistence type="predicted"/>
<dbReference type="EMBL" id="JACIEB010000004">
    <property type="protein sequence ID" value="MBB3982350.1"/>
    <property type="molecule type" value="Genomic_DNA"/>
</dbReference>
<dbReference type="RefSeq" id="WP_246344526.1">
    <property type="nucleotide sequence ID" value="NZ_JACIEB010000004.1"/>
</dbReference>
<dbReference type="Proteomes" id="UP000552757">
    <property type="component" value="Unassembled WGS sequence"/>
</dbReference>
<name>A0A7W6DKI9_9SPHN</name>
<comment type="caution">
    <text evidence="2">The sequence shown here is derived from an EMBL/GenBank/DDBJ whole genome shotgun (WGS) entry which is preliminary data.</text>
</comment>
<feature type="transmembrane region" description="Helical" evidence="1">
    <location>
        <begin position="113"/>
        <end position="132"/>
    </location>
</feature>
<organism evidence="2 3">
    <name type="scientific">Sphingobium fontiphilum</name>
    <dbReference type="NCBI Taxonomy" id="944425"/>
    <lineage>
        <taxon>Bacteria</taxon>
        <taxon>Pseudomonadati</taxon>
        <taxon>Pseudomonadota</taxon>
        <taxon>Alphaproteobacteria</taxon>
        <taxon>Sphingomonadales</taxon>
        <taxon>Sphingomonadaceae</taxon>
        <taxon>Sphingobium</taxon>
    </lineage>
</organism>
<feature type="transmembrane region" description="Helical" evidence="1">
    <location>
        <begin position="44"/>
        <end position="64"/>
    </location>
</feature>
<evidence type="ECO:0000256" key="1">
    <source>
        <dbReference type="SAM" id="Phobius"/>
    </source>
</evidence>
<keyword evidence="3" id="KW-1185">Reference proteome</keyword>
<gene>
    <name evidence="2" type="ORF">GGR44_002013</name>
</gene>
<accession>A0A7W6DKI9</accession>